<dbReference type="Gene3D" id="3.30.450.40">
    <property type="match status" value="1"/>
</dbReference>
<dbReference type="PANTHER" id="PTHR43065">
    <property type="entry name" value="SENSOR HISTIDINE KINASE"/>
    <property type="match status" value="1"/>
</dbReference>
<dbReference type="Pfam" id="PF00360">
    <property type="entry name" value="PHY"/>
    <property type="match status" value="1"/>
</dbReference>
<dbReference type="InterPro" id="IPR013515">
    <property type="entry name" value="Phytochrome_cen-reg"/>
</dbReference>
<dbReference type="GO" id="GO:0009881">
    <property type="term" value="F:photoreceptor activity"/>
    <property type="evidence" value="ECO:0007669"/>
    <property type="project" value="UniProtKB-KW"/>
</dbReference>
<feature type="domain" description="Phytochrome chromophore attachment site" evidence="11">
    <location>
        <begin position="151"/>
        <end position="309"/>
    </location>
</feature>
<organism evidence="12 13">
    <name type="scientific">Adhaeribacter arboris</name>
    <dbReference type="NCBI Taxonomy" id="2072846"/>
    <lineage>
        <taxon>Bacteria</taxon>
        <taxon>Pseudomonadati</taxon>
        <taxon>Bacteroidota</taxon>
        <taxon>Cytophagia</taxon>
        <taxon>Cytophagales</taxon>
        <taxon>Hymenobacteraceae</taxon>
        <taxon>Adhaeribacter</taxon>
    </lineage>
</organism>
<dbReference type="Pfam" id="PF01590">
    <property type="entry name" value="GAF"/>
    <property type="match status" value="1"/>
</dbReference>
<dbReference type="OrthoDB" id="9766459at2"/>
<dbReference type="GO" id="GO:0016301">
    <property type="term" value="F:kinase activity"/>
    <property type="evidence" value="ECO:0007669"/>
    <property type="project" value="UniProtKB-KW"/>
</dbReference>
<evidence type="ECO:0000256" key="3">
    <source>
        <dbReference type="ARBA" id="ARBA00022606"/>
    </source>
</evidence>
<evidence type="ECO:0000256" key="8">
    <source>
        <dbReference type="ARBA" id="ARBA00022991"/>
    </source>
</evidence>
<name>A0A2T2YDG7_9BACT</name>
<evidence type="ECO:0000256" key="6">
    <source>
        <dbReference type="ARBA" id="ARBA00022777"/>
    </source>
</evidence>
<reference evidence="12 13" key="1">
    <citation type="submission" date="2018-03" db="EMBL/GenBank/DDBJ databases">
        <title>Adhaeribacter sp. HMF7605 Genome sequencing and assembly.</title>
        <authorList>
            <person name="Kang H."/>
            <person name="Kang J."/>
            <person name="Cha I."/>
            <person name="Kim H."/>
            <person name="Joh K."/>
        </authorList>
    </citation>
    <scope>NUCLEOTIDE SEQUENCE [LARGE SCALE GENOMIC DNA]</scope>
    <source>
        <strain evidence="12 13">HMF7605</strain>
    </source>
</reference>
<dbReference type="InterPro" id="IPR016132">
    <property type="entry name" value="Phyto_chromo_attachment"/>
</dbReference>
<dbReference type="PANTHER" id="PTHR43065:SF10">
    <property type="entry name" value="PEROXIDE STRESS-ACTIVATED HISTIDINE KINASE MAK3"/>
    <property type="match status" value="1"/>
</dbReference>
<gene>
    <name evidence="12" type="ORF">AHMF7605_08455</name>
</gene>
<dbReference type="InterPro" id="IPR029016">
    <property type="entry name" value="GAF-like_dom_sf"/>
</dbReference>
<dbReference type="SMART" id="SM00065">
    <property type="entry name" value="GAF"/>
    <property type="match status" value="1"/>
</dbReference>
<dbReference type="InterPro" id="IPR043150">
    <property type="entry name" value="Phytochrome_PHY_sf"/>
</dbReference>
<dbReference type="PROSITE" id="PS50046">
    <property type="entry name" value="PHYTOCHROME_2"/>
    <property type="match status" value="1"/>
</dbReference>
<evidence type="ECO:0000313" key="12">
    <source>
        <dbReference type="EMBL" id="PSR53554.1"/>
    </source>
</evidence>
<dbReference type="EMBL" id="PYFT01000001">
    <property type="protein sequence ID" value="PSR53554.1"/>
    <property type="molecule type" value="Genomic_DNA"/>
</dbReference>
<dbReference type="Gene3D" id="3.30.450.270">
    <property type="match status" value="1"/>
</dbReference>
<dbReference type="SUPFAM" id="SSF55785">
    <property type="entry name" value="PYP-like sensor domain (PAS domain)"/>
    <property type="match status" value="1"/>
</dbReference>
<dbReference type="GO" id="GO:0009584">
    <property type="term" value="P:detection of visible light"/>
    <property type="evidence" value="ECO:0007669"/>
    <property type="project" value="InterPro"/>
</dbReference>
<keyword evidence="5" id="KW-0547">Nucleotide-binding</keyword>
<evidence type="ECO:0000256" key="4">
    <source>
        <dbReference type="ARBA" id="ARBA00022679"/>
    </source>
</evidence>
<keyword evidence="10" id="KW-0675">Receptor</keyword>
<sequence length="512" mass="58517">MDIPTNKNYDSEFCGSLPLHFINLVQPHGFIMVVQKETFLIRQISENVTDFLGVTPADILNRNLTEFILAEQIEVIRRKTQQWNIEDRIPENVSFTINSVEKNFSAVIHSKENYILLELEPIQPLAPGQLDFVHIYQEIMFILAAFKKADTIEKLGQIAVTEIKKLSGFDRVMIYRFDKNWNGSVLAEALEPDLQPYLNLCFPASDVPRNARDLYFKNPYRFLPNREYTPARLVPVLNPISSNFTDLSDCNLRSVANVHLQYLKNMGVQASMSTPIIKDNLLWGLISCHHKTAKNLSFEMRSAFVLLSSIISAQVVAKENEQSLGQINNLNEVFTKLLAQMYQEPDFRQGLIQGAYTLNHLFTSTGAAIVLDGEIKKVGKTPTNDEIKSIVHWLQRSRINKIYITENLTQFLEPAIHYKEVASGLIALPIALERGDYILGFREERAQTIDWGGNPNQAITIEPDGKTYHPRNSFAVWQEQVKNMSLPWSEQDVQMAEQLRIAVLERIVRDSH</sequence>
<keyword evidence="13" id="KW-1185">Reference proteome</keyword>
<dbReference type="PRINTS" id="PR01033">
    <property type="entry name" value="PHYTOCHROME"/>
</dbReference>
<dbReference type="AlphaFoldDB" id="A0A2T2YDG7"/>
<keyword evidence="7" id="KW-0067">ATP-binding</keyword>
<keyword evidence="6" id="KW-0418">Kinase</keyword>
<dbReference type="Pfam" id="PF08446">
    <property type="entry name" value="PAS_2"/>
    <property type="match status" value="1"/>
</dbReference>
<evidence type="ECO:0000256" key="10">
    <source>
        <dbReference type="ARBA" id="ARBA00023170"/>
    </source>
</evidence>
<evidence type="ECO:0000259" key="11">
    <source>
        <dbReference type="PROSITE" id="PS50046"/>
    </source>
</evidence>
<proteinExistence type="predicted"/>
<evidence type="ECO:0000256" key="5">
    <source>
        <dbReference type="ARBA" id="ARBA00022741"/>
    </source>
</evidence>
<dbReference type="SUPFAM" id="SSF55781">
    <property type="entry name" value="GAF domain-like"/>
    <property type="match status" value="2"/>
</dbReference>
<dbReference type="InterPro" id="IPR013654">
    <property type="entry name" value="PAS_2"/>
</dbReference>
<dbReference type="InterPro" id="IPR001294">
    <property type="entry name" value="Phytochrome"/>
</dbReference>
<dbReference type="RefSeq" id="WP_106928296.1">
    <property type="nucleotide sequence ID" value="NZ_PYFT01000001.1"/>
</dbReference>
<keyword evidence="3" id="KW-0716">Sensory transduction</keyword>
<comment type="caution">
    <text evidence="12">The sequence shown here is derived from an EMBL/GenBank/DDBJ whole genome shotgun (WGS) entry which is preliminary data.</text>
</comment>
<protein>
    <submittedName>
        <fullName evidence="12">PAS sensor protein</fullName>
    </submittedName>
</protein>
<dbReference type="GO" id="GO:0000160">
    <property type="term" value="P:phosphorelay signal transduction system"/>
    <property type="evidence" value="ECO:0007669"/>
    <property type="project" value="UniProtKB-KW"/>
</dbReference>
<keyword evidence="2" id="KW-0597">Phosphoprotein</keyword>
<dbReference type="Gene3D" id="3.30.450.20">
    <property type="entry name" value="PAS domain"/>
    <property type="match status" value="1"/>
</dbReference>
<keyword evidence="1" id="KW-0600">Photoreceptor protein</keyword>
<evidence type="ECO:0000256" key="7">
    <source>
        <dbReference type="ARBA" id="ARBA00022840"/>
    </source>
</evidence>
<accession>A0A2T2YDG7</accession>
<dbReference type="GO" id="GO:0005524">
    <property type="term" value="F:ATP binding"/>
    <property type="evidence" value="ECO:0007669"/>
    <property type="project" value="UniProtKB-KW"/>
</dbReference>
<keyword evidence="4" id="KW-0808">Transferase</keyword>
<dbReference type="GO" id="GO:0006355">
    <property type="term" value="P:regulation of DNA-templated transcription"/>
    <property type="evidence" value="ECO:0007669"/>
    <property type="project" value="InterPro"/>
</dbReference>
<evidence type="ECO:0000313" key="13">
    <source>
        <dbReference type="Proteomes" id="UP000240357"/>
    </source>
</evidence>
<keyword evidence="8" id="KW-0157">Chromophore</keyword>
<dbReference type="InterPro" id="IPR003018">
    <property type="entry name" value="GAF"/>
</dbReference>
<evidence type="ECO:0000256" key="1">
    <source>
        <dbReference type="ARBA" id="ARBA00022543"/>
    </source>
</evidence>
<dbReference type="InterPro" id="IPR035965">
    <property type="entry name" value="PAS-like_dom_sf"/>
</dbReference>
<evidence type="ECO:0000256" key="2">
    <source>
        <dbReference type="ARBA" id="ARBA00022553"/>
    </source>
</evidence>
<dbReference type="Proteomes" id="UP000240357">
    <property type="component" value="Unassembled WGS sequence"/>
</dbReference>
<evidence type="ECO:0000256" key="9">
    <source>
        <dbReference type="ARBA" id="ARBA00023012"/>
    </source>
</evidence>
<keyword evidence="9" id="KW-0902">Two-component regulatory system</keyword>